<dbReference type="Gene3D" id="2.40.128.130">
    <property type="entry name" value="Autotransporter beta-domain"/>
    <property type="match status" value="1"/>
</dbReference>
<dbReference type="EMBL" id="CP050292">
    <property type="protein sequence ID" value="QND70376.1"/>
    <property type="molecule type" value="Genomic_DNA"/>
</dbReference>
<dbReference type="SUPFAM" id="SSF103515">
    <property type="entry name" value="Autotransporter"/>
    <property type="match status" value="1"/>
</dbReference>
<dbReference type="InterPro" id="IPR005546">
    <property type="entry name" value="Autotransporte_beta"/>
</dbReference>
<keyword evidence="1 2" id="KW-0732">Signal</keyword>
<dbReference type="PROSITE" id="PS51208">
    <property type="entry name" value="AUTOTRANSPORTER"/>
    <property type="match status" value="1"/>
</dbReference>
<dbReference type="InterPro" id="IPR011050">
    <property type="entry name" value="Pectin_lyase_fold/virulence"/>
</dbReference>
<dbReference type="AlphaFoldDB" id="A0A7G6TUE4"/>
<feature type="chain" id="PRO_5028890771" evidence="2">
    <location>
        <begin position="32"/>
        <end position="1048"/>
    </location>
</feature>
<dbReference type="SUPFAM" id="SSF51126">
    <property type="entry name" value="Pectin lyase-like"/>
    <property type="match status" value="2"/>
</dbReference>
<name>A0A7G6TUE4_9BRAD</name>
<evidence type="ECO:0000313" key="4">
    <source>
        <dbReference type="EMBL" id="QND70376.1"/>
    </source>
</evidence>
<dbReference type="InterPro" id="IPR036709">
    <property type="entry name" value="Autotransporte_beta_dom_sf"/>
</dbReference>
<proteinExistence type="predicted"/>
<reference evidence="5" key="1">
    <citation type="journal article" date="2020" name="Mol. Plant Microbe">
        <title>Rhizobial microsymbionts of the narrowly endemic Oxytropis species growing in Kamchatka are characterized by significant genetic diversity and possess a set of genes that are associated with T3SS and T6SS secretion systems and can affect the development of symbiosis.</title>
        <authorList>
            <person name="Safronova V."/>
            <person name="Guro P."/>
            <person name="Sazanova A."/>
            <person name="Kuznetsova I."/>
            <person name="Belimov A."/>
            <person name="Yakubov V."/>
            <person name="Chirak E."/>
            <person name="Afonin A."/>
            <person name="Gogolev Y."/>
            <person name="Andronov E."/>
            <person name="Tikhonovich I."/>
        </authorList>
    </citation>
    <scope>NUCLEOTIDE SEQUENCE [LARGE SCALE GENOMIC DNA]</scope>
    <source>
        <strain evidence="5">581</strain>
    </source>
</reference>
<dbReference type="InterPro" id="IPR012332">
    <property type="entry name" value="Autotransporter_pectin_lyase_C"/>
</dbReference>
<protein>
    <submittedName>
        <fullName evidence="4">Autotransporter domain-containing protein</fullName>
    </submittedName>
</protein>
<dbReference type="Gene3D" id="2.160.20.20">
    <property type="match status" value="1"/>
</dbReference>
<evidence type="ECO:0000256" key="2">
    <source>
        <dbReference type="SAM" id="SignalP"/>
    </source>
</evidence>
<feature type="domain" description="Autotransporter" evidence="3">
    <location>
        <begin position="764"/>
        <end position="1048"/>
    </location>
</feature>
<accession>A0A7G6TUE4</accession>
<dbReference type="Pfam" id="PF12951">
    <property type="entry name" value="PATR"/>
    <property type="match status" value="4"/>
</dbReference>
<organism evidence="4 5">
    <name type="scientific">Tardiphaga robiniae</name>
    <dbReference type="NCBI Taxonomy" id="943830"/>
    <lineage>
        <taxon>Bacteria</taxon>
        <taxon>Pseudomonadati</taxon>
        <taxon>Pseudomonadota</taxon>
        <taxon>Alphaproteobacteria</taxon>
        <taxon>Hyphomicrobiales</taxon>
        <taxon>Nitrobacteraceae</taxon>
        <taxon>Tardiphaga</taxon>
    </lineage>
</organism>
<sequence length="1048" mass="104327">MRVLNQRVVRRWLAHFIAATALVLTTLPVAAQDATWLNAPGSGDFNTAANWGPAAVPTGTAFFGTSGVAALSFSASTTLGGWTFNAGASAYSFTVGSSLFFTGAGIVVNGGSVDITNNSVMAFANSSTAGSATIANNFQLQFINTSTAGNAAITNGAAGTTDFGGSTGPLGDNKLSAGSINGGGTFRLGQNELTVGGNNLSTNVTGVIADGGTGGSLVKTGAGTMILSGINTYTGGTTFAGGTISVAQDANLGGAAGALTFTGGTLQTTAGFSSARSIALGTGGGTLQVDTGTLELSGNIADSGGTPGALTKTGAGTLSLTGNSIYSGATNILAGTLLASGSLSPDSAYTIAAGATLALDNPFQFIGSLAGAGSVTNANAADAVLVVGLNNSSTTFAGVIKDGAAAKMSLWIDGTGVTTLTGANTYTGGTAICFCSTLQIGNGGTTGSIVGDVINGGTLIFNRSNFYSFDGSISDDGADQGKLVKTGAGNTVLSGINTYTGTTTVDAGTLSVNGSIASSSMTTVNSGGTLGGNGFVGDTLINGGVLAPGNSIGTLNVSGSLTMTAASTYLVQISGASSDKTIATGTATLAGKLAVDPLARIAATTTYTILTAGTISGSFDTTTVVNSFARNARLSYVGNDVLLTVDPGLLSPNLPDSASRNQKAVATAIDNALMSGGTMPSQFNALFALTGDALRNALTQTSGETATGSQQTTFNAMTQFMGMMTDPFTAGRGFDTPGAMGYADARKPRDAFAMLTKAPPRAPSFETRWSVWASGFGGSQTTDGNATMGSNTARSSIGGTAVGADVLLSPTTIAGFSLAGAGTNFSVANGGSGHSDLFQAGAFVRHSVSSAYITAAAAYGWQDITTDRIVTVAGLDRLHAQFNANSYSARVEGGNRTVSSWLGGVGVTPYVAAQVIAFDLPSYAETVNGGASTFALNYAGKTVTSTRSELGLRTDKSFAVNDAILTLRGRAAWAHDFNSDRSVAATFQTLPGASFTVSGAAPARDAALTTASAEMSFISGFSLAATFEGEFSDVTRSYAGKGVARYTW</sequence>
<dbReference type="Pfam" id="PF03797">
    <property type="entry name" value="Autotransporter"/>
    <property type="match status" value="1"/>
</dbReference>
<gene>
    <name evidence="4" type="ORF">HB776_03305</name>
</gene>
<feature type="signal peptide" evidence="2">
    <location>
        <begin position="1"/>
        <end position="31"/>
    </location>
</feature>
<dbReference type="Proteomes" id="UP000515291">
    <property type="component" value="Chromosome"/>
</dbReference>
<evidence type="ECO:0000313" key="5">
    <source>
        <dbReference type="Proteomes" id="UP000515291"/>
    </source>
</evidence>
<evidence type="ECO:0000259" key="3">
    <source>
        <dbReference type="PROSITE" id="PS51208"/>
    </source>
</evidence>
<dbReference type="InterPro" id="IPR013425">
    <property type="entry name" value="Autotrns_rpt"/>
</dbReference>
<dbReference type="KEGG" id="trb:HB776_03305"/>
<evidence type="ECO:0000256" key="1">
    <source>
        <dbReference type="ARBA" id="ARBA00022729"/>
    </source>
</evidence>
<dbReference type="NCBIfam" id="TIGR02601">
    <property type="entry name" value="autotrns_rpt"/>
    <property type="match status" value="3"/>
</dbReference>
<dbReference type="SMART" id="SM00869">
    <property type="entry name" value="Autotransporter"/>
    <property type="match status" value="1"/>
</dbReference>
<dbReference type="RefSeq" id="WP_184515052.1">
    <property type="nucleotide sequence ID" value="NZ_CP050292.1"/>
</dbReference>